<dbReference type="PANTHER" id="PTHR16631:SF17">
    <property type="entry name" value="GLUCAN ENDO-1,3-BETA-GLUCOSIDASE BTGC"/>
    <property type="match status" value="1"/>
</dbReference>
<evidence type="ECO:0000256" key="4">
    <source>
        <dbReference type="ARBA" id="ARBA00012780"/>
    </source>
</evidence>
<evidence type="ECO:0000256" key="9">
    <source>
        <dbReference type="ARBA" id="ARBA00023277"/>
    </source>
</evidence>
<keyword evidence="8" id="KW-0325">Glycoprotein</keyword>
<keyword evidence="5" id="KW-1003">Cell membrane</keyword>
<dbReference type="SUPFAM" id="SSF51445">
    <property type="entry name" value="(Trans)glycosidases"/>
    <property type="match status" value="1"/>
</dbReference>
<reference evidence="16" key="1">
    <citation type="submission" date="2024-04" db="EMBL/GenBank/DDBJ databases">
        <authorList>
            <person name="Shaw F."/>
            <person name="Minotto A."/>
        </authorList>
    </citation>
    <scope>NUCLEOTIDE SEQUENCE [LARGE SCALE GENOMIC DNA]</scope>
</reference>
<keyword evidence="11" id="KW-0624">Polysaccharide degradation</keyword>
<keyword evidence="10" id="KW-0961">Cell wall biogenesis/degradation</keyword>
<accession>A0ABP1DL49</accession>
<evidence type="ECO:0000313" key="15">
    <source>
        <dbReference type="EMBL" id="CAL1707914.1"/>
    </source>
</evidence>
<evidence type="ECO:0000256" key="14">
    <source>
        <dbReference type="ARBA" id="ARBA00043078"/>
    </source>
</evidence>
<comment type="similarity">
    <text evidence="3">Belongs to the glycosyl hydrolase 17 family.</text>
</comment>
<gene>
    <name evidence="15" type="ORF">GFSPODELE1_LOCUS6597</name>
</gene>
<evidence type="ECO:0000256" key="6">
    <source>
        <dbReference type="ARBA" id="ARBA00022801"/>
    </source>
</evidence>
<keyword evidence="16" id="KW-1185">Reference proteome</keyword>
<keyword evidence="7" id="KW-0472">Membrane</keyword>
<dbReference type="InterPro" id="IPR050732">
    <property type="entry name" value="Beta-glucan_modifiers"/>
</dbReference>
<evidence type="ECO:0000256" key="11">
    <source>
        <dbReference type="ARBA" id="ARBA00023326"/>
    </source>
</evidence>
<evidence type="ECO:0000256" key="8">
    <source>
        <dbReference type="ARBA" id="ARBA00023180"/>
    </source>
</evidence>
<evidence type="ECO:0000313" key="16">
    <source>
        <dbReference type="Proteomes" id="UP001497453"/>
    </source>
</evidence>
<keyword evidence="6" id="KW-0378">Hydrolase</keyword>
<comment type="subcellular location">
    <subcellularLocation>
        <location evidence="2">Cell membrane</location>
        <topology evidence="2">Single-pass type II membrane protein</topology>
    </subcellularLocation>
</comment>
<keyword evidence="9" id="KW-0119">Carbohydrate metabolism</keyword>
<organism evidence="15 16">
    <name type="scientific">Somion occarium</name>
    <dbReference type="NCBI Taxonomy" id="3059160"/>
    <lineage>
        <taxon>Eukaryota</taxon>
        <taxon>Fungi</taxon>
        <taxon>Dikarya</taxon>
        <taxon>Basidiomycota</taxon>
        <taxon>Agaricomycotina</taxon>
        <taxon>Agaricomycetes</taxon>
        <taxon>Polyporales</taxon>
        <taxon>Cerrenaceae</taxon>
        <taxon>Somion</taxon>
    </lineage>
</organism>
<evidence type="ECO:0000256" key="2">
    <source>
        <dbReference type="ARBA" id="ARBA00004401"/>
    </source>
</evidence>
<evidence type="ECO:0000256" key="7">
    <source>
        <dbReference type="ARBA" id="ARBA00023136"/>
    </source>
</evidence>
<name>A0ABP1DL49_9APHY</name>
<dbReference type="PANTHER" id="PTHR16631">
    <property type="entry name" value="GLUCAN 1,3-BETA-GLUCOSIDASE"/>
    <property type="match status" value="1"/>
</dbReference>
<proteinExistence type="inferred from homology"/>
<comment type="catalytic activity">
    <reaction evidence="1">
        <text>Hydrolysis of (1-&gt;3)-beta-D-glucosidic linkages in (1-&gt;3)-beta-D-glucans.</text>
        <dbReference type="EC" id="3.2.1.39"/>
    </reaction>
</comment>
<sequence length="301" mass="33656">MPPTVPKETTNWWCKPETEYAFLGFSYEVTACQSASQLNREFADIRKTFNGRYVRLYGACDRKGFYDDVVNAAWNNVLGVHALIWFGFDGNDLWKGRRDALFATLHNNPKARFVTRGVQFGSEPLFDSVLEPSQLTQQVVAAKANLANLHIPVTVSEMAYGYQKNGGAQNVLDAVDFINIHMLPFFSQQASTGAASWPLVQKDLQWFVSRGKGKKMYLDENGWPSVTYDGVKPNSPKAVADIPNEQAFYGVLDEHCTNLKAVIGGGVGWFAHIYSDNQEPGYGIYNSAGKLKFPFKPKIRC</sequence>
<evidence type="ECO:0000256" key="12">
    <source>
        <dbReference type="ARBA" id="ARBA00037649"/>
    </source>
</evidence>
<comment type="function">
    <text evidence="12">Glucanases play a role in cell expansion during growth, in cell-cell fusion during mating, and in spore release during sporulation. This enzyme may be involved in beta-glucan degradation. Active on laminarin and lichenan.</text>
</comment>
<dbReference type="InterPro" id="IPR017853">
    <property type="entry name" value="GH"/>
</dbReference>
<dbReference type="EMBL" id="OZ037947">
    <property type="protein sequence ID" value="CAL1707914.1"/>
    <property type="molecule type" value="Genomic_DNA"/>
</dbReference>
<evidence type="ECO:0000256" key="10">
    <source>
        <dbReference type="ARBA" id="ARBA00023316"/>
    </source>
</evidence>
<evidence type="ECO:0000256" key="5">
    <source>
        <dbReference type="ARBA" id="ARBA00022475"/>
    </source>
</evidence>
<dbReference type="EC" id="3.2.1.39" evidence="4"/>
<evidence type="ECO:0000256" key="13">
    <source>
        <dbReference type="ARBA" id="ARBA00042373"/>
    </source>
</evidence>
<dbReference type="Proteomes" id="UP001497453">
    <property type="component" value="Chromosome 4"/>
</dbReference>
<evidence type="ECO:0000256" key="3">
    <source>
        <dbReference type="ARBA" id="ARBA00008773"/>
    </source>
</evidence>
<evidence type="ECO:0000256" key="1">
    <source>
        <dbReference type="ARBA" id="ARBA00000382"/>
    </source>
</evidence>
<protein>
    <recommendedName>
        <fullName evidence="4">glucan endo-1,3-beta-D-glucosidase</fullName>
        <ecNumber evidence="4">3.2.1.39</ecNumber>
    </recommendedName>
    <alternativeName>
        <fullName evidence="14">Endo-1,3-beta-glucanase btgC</fullName>
    </alternativeName>
    <alternativeName>
        <fullName evidence="13">Laminarinase btgC</fullName>
    </alternativeName>
</protein>